<reference evidence="1 2" key="1">
    <citation type="submission" date="2016-12" db="EMBL/GenBank/DDBJ databases">
        <title>Domibacillus sp. SAB 38T whole genome sequencing.</title>
        <authorList>
            <person name="Verma A."/>
            <person name="Ojha A.K."/>
            <person name="Krishnamurthi S."/>
        </authorList>
    </citation>
    <scope>NUCLEOTIDE SEQUENCE [LARGE SCALE GENOMIC DNA]</scope>
    <source>
        <strain evidence="1 2">SAB 38</strain>
    </source>
</reference>
<proteinExistence type="predicted"/>
<sequence>MDKFYHISEEDWSLHRKGFDDQERHRQKVKEAIQKNLADMVTEEQIIMSDGKRIVKLPIRSLQEYRIRYAEEKNRHGGQGKGDVGDAIARAGDDQATAGQGKKAGDVRGEDYYEADVSLAEIEEALFSEMELPRLVEKEKSTSFITDWKINDIRKTGVTARIDKKKTLLAAFKRNSLSGIPDFFPVLPEDRRFRSFTEEKTPQSKAVIFAMMDTSGSMGPFEKYIARSFFFWMTRFLRKKYTTVEIVFIAHHTEAKIVEEDDFFSKGESGGTICSSAYTLALELIDKKYSPDRYNIYPFHFSDGDNLASDNPQCVTLLKKLLPHCRMFGYGEVNQYNRTTPLMSAFRKVNDPLFRSYVIRKREEVYPALTYFFKPEKK</sequence>
<comment type="caution">
    <text evidence="1">The sequence shown here is derived from an EMBL/GenBank/DDBJ whole genome shotgun (WGS) entry which is preliminary data.</text>
</comment>
<dbReference type="STRING" id="1714355.BTO28_09320"/>
<protein>
    <submittedName>
        <fullName evidence="1">Sporulation protein YhbH</fullName>
    </submittedName>
</protein>
<gene>
    <name evidence="1" type="ORF">BTO28_09320</name>
</gene>
<dbReference type="AlphaFoldDB" id="A0A1V2A875"/>
<keyword evidence="2" id="KW-1185">Reference proteome</keyword>
<organism evidence="1 2">
    <name type="scientific">Domibacillus epiphyticus</name>
    <dbReference type="NCBI Taxonomy" id="1714355"/>
    <lineage>
        <taxon>Bacteria</taxon>
        <taxon>Bacillati</taxon>
        <taxon>Bacillota</taxon>
        <taxon>Bacilli</taxon>
        <taxon>Bacillales</taxon>
        <taxon>Bacillaceae</taxon>
        <taxon>Domibacillus</taxon>
    </lineage>
</organism>
<evidence type="ECO:0000313" key="1">
    <source>
        <dbReference type="EMBL" id="OMP67166.1"/>
    </source>
</evidence>
<dbReference type="NCBIfam" id="TIGR02877">
    <property type="entry name" value="spore_yhbH"/>
    <property type="match status" value="1"/>
</dbReference>
<dbReference type="InterPro" id="IPR006698">
    <property type="entry name" value="UPF0229"/>
</dbReference>
<dbReference type="PANTHER" id="PTHR30510">
    <property type="entry name" value="UPF0229 PROTEIN YEAH"/>
    <property type="match status" value="1"/>
</dbReference>
<dbReference type="EMBL" id="MSFI01000012">
    <property type="protein sequence ID" value="OMP67166.1"/>
    <property type="molecule type" value="Genomic_DNA"/>
</dbReference>
<dbReference type="Pfam" id="PF04285">
    <property type="entry name" value="DUF444"/>
    <property type="match status" value="2"/>
</dbReference>
<dbReference type="Proteomes" id="UP000188613">
    <property type="component" value="Unassembled WGS sequence"/>
</dbReference>
<dbReference type="RefSeq" id="WP_076765553.1">
    <property type="nucleotide sequence ID" value="NZ_MSFI01000012.1"/>
</dbReference>
<dbReference type="OrthoDB" id="9788289at2"/>
<dbReference type="PANTHER" id="PTHR30510:SF2">
    <property type="entry name" value="UPF0229 PROTEIN YEAH"/>
    <property type="match status" value="1"/>
</dbReference>
<accession>A0A1V2A875</accession>
<dbReference type="InterPro" id="IPR014230">
    <property type="entry name" value="Spore_YhbH"/>
</dbReference>
<name>A0A1V2A875_9BACI</name>
<evidence type="ECO:0000313" key="2">
    <source>
        <dbReference type="Proteomes" id="UP000188613"/>
    </source>
</evidence>